<dbReference type="AlphaFoldDB" id="A0A0L0FY21"/>
<reference evidence="2 3" key="1">
    <citation type="submission" date="2011-02" db="EMBL/GenBank/DDBJ databases">
        <title>The Genome Sequence of Sphaeroforma arctica JP610.</title>
        <authorList>
            <consortium name="The Broad Institute Genome Sequencing Platform"/>
            <person name="Russ C."/>
            <person name="Cuomo C."/>
            <person name="Young S.K."/>
            <person name="Zeng Q."/>
            <person name="Gargeya S."/>
            <person name="Alvarado L."/>
            <person name="Berlin A."/>
            <person name="Chapman S.B."/>
            <person name="Chen Z."/>
            <person name="Freedman E."/>
            <person name="Gellesch M."/>
            <person name="Goldberg J."/>
            <person name="Griggs A."/>
            <person name="Gujja S."/>
            <person name="Heilman E."/>
            <person name="Heiman D."/>
            <person name="Howarth C."/>
            <person name="Mehta T."/>
            <person name="Neiman D."/>
            <person name="Pearson M."/>
            <person name="Roberts A."/>
            <person name="Saif S."/>
            <person name="Shea T."/>
            <person name="Shenoy N."/>
            <person name="Sisk P."/>
            <person name="Stolte C."/>
            <person name="Sykes S."/>
            <person name="White J."/>
            <person name="Yandava C."/>
            <person name="Burger G."/>
            <person name="Gray M.W."/>
            <person name="Holland P.W.H."/>
            <person name="King N."/>
            <person name="Lang F.B.F."/>
            <person name="Roger A.J."/>
            <person name="Ruiz-Trillo I."/>
            <person name="Haas B."/>
            <person name="Nusbaum C."/>
            <person name="Birren B."/>
        </authorList>
    </citation>
    <scope>NUCLEOTIDE SEQUENCE [LARGE SCALE GENOMIC DNA]</scope>
    <source>
        <strain evidence="2 3">JP610</strain>
    </source>
</reference>
<accession>A0A0L0FY21</accession>
<keyword evidence="1" id="KW-1133">Transmembrane helix</keyword>
<gene>
    <name evidence="2" type="ORF">SARC_05954</name>
</gene>
<dbReference type="EMBL" id="KQ242002">
    <property type="protein sequence ID" value="KNC81730.1"/>
    <property type="molecule type" value="Genomic_DNA"/>
</dbReference>
<sequence length="164" mass="18958">MLQHFNPRDQFKFLWAAIVLLCTFTTVMYSGKGVRTIPSENTVTTIDVVTTDTACAEHKHNALTDTKKYRQLVTQSTSARVCPCCGWEGALYGNFGLSHFDDRQCPRCQALERHRTMCAMAARRKDLFQPKTSKISRVLYFGGYRNSRSKAVCRFDCRRRYLYF</sequence>
<dbReference type="GeneID" id="25906458"/>
<dbReference type="RefSeq" id="XP_014155632.1">
    <property type="nucleotide sequence ID" value="XM_014300157.1"/>
</dbReference>
<keyword evidence="3" id="KW-1185">Reference proteome</keyword>
<evidence type="ECO:0000313" key="3">
    <source>
        <dbReference type="Proteomes" id="UP000054560"/>
    </source>
</evidence>
<proteinExistence type="predicted"/>
<organism evidence="2 3">
    <name type="scientific">Sphaeroforma arctica JP610</name>
    <dbReference type="NCBI Taxonomy" id="667725"/>
    <lineage>
        <taxon>Eukaryota</taxon>
        <taxon>Ichthyosporea</taxon>
        <taxon>Ichthyophonida</taxon>
        <taxon>Sphaeroforma</taxon>
    </lineage>
</organism>
<evidence type="ECO:0000313" key="2">
    <source>
        <dbReference type="EMBL" id="KNC81730.1"/>
    </source>
</evidence>
<name>A0A0L0FY21_9EUKA</name>
<dbReference type="EMBL" id="KQ242002">
    <property type="protein sequence ID" value="KNC81731.1"/>
    <property type="molecule type" value="Genomic_DNA"/>
</dbReference>
<feature type="transmembrane region" description="Helical" evidence="1">
    <location>
        <begin position="12"/>
        <end position="31"/>
    </location>
</feature>
<keyword evidence="1" id="KW-0472">Membrane</keyword>
<keyword evidence="1" id="KW-0812">Transmembrane</keyword>
<dbReference type="Proteomes" id="UP000054560">
    <property type="component" value="Unassembled WGS sequence"/>
</dbReference>
<protein>
    <submittedName>
        <fullName evidence="2">Uncharacterized protein</fullName>
    </submittedName>
</protein>
<evidence type="ECO:0000256" key="1">
    <source>
        <dbReference type="SAM" id="Phobius"/>
    </source>
</evidence>
<dbReference type="RefSeq" id="XP_014155633.1">
    <property type="nucleotide sequence ID" value="XM_014300158.1"/>
</dbReference>